<dbReference type="VEuPathDB" id="VectorBase:BGLB033395"/>
<dbReference type="AlphaFoldDB" id="A0A2C9LP17"/>
<reference evidence="1" key="1">
    <citation type="submission" date="2020-05" db="UniProtKB">
        <authorList>
            <consortium name="EnsemblMetazoa"/>
        </authorList>
    </citation>
    <scope>IDENTIFICATION</scope>
    <source>
        <strain evidence="1">BB02</strain>
    </source>
</reference>
<evidence type="ECO:0000313" key="2">
    <source>
        <dbReference type="Proteomes" id="UP000076420"/>
    </source>
</evidence>
<dbReference type="GO" id="GO:0020037">
    <property type="term" value="F:heme binding"/>
    <property type="evidence" value="ECO:0007669"/>
    <property type="project" value="InterPro"/>
</dbReference>
<dbReference type="InterPro" id="IPR012292">
    <property type="entry name" value="Globin/Proto"/>
</dbReference>
<protein>
    <submittedName>
        <fullName evidence="1">Uncharacterized protein</fullName>
    </submittedName>
</protein>
<name>A0A2C9LP17_BIOGL</name>
<evidence type="ECO:0000313" key="1">
    <source>
        <dbReference type="EnsemblMetazoa" id="BGLB033395-PA"/>
    </source>
</evidence>
<dbReference type="Gene3D" id="1.10.490.10">
    <property type="entry name" value="Globins"/>
    <property type="match status" value="1"/>
</dbReference>
<dbReference type="OrthoDB" id="6090004at2759"/>
<accession>A0A2C9LP17</accession>
<dbReference type="KEGG" id="bgt:106051180"/>
<proteinExistence type="predicted"/>
<organism evidence="1 2">
    <name type="scientific">Biomphalaria glabrata</name>
    <name type="common">Bloodfluke planorb</name>
    <name type="synonym">Freshwater snail</name>
    <dbReference type="NCBI Taxonomy" id="6526"/>
    <lineage>
        <taxon>Eukaryota</taxon>
        <taxon>Metazoa</taxon>
        <taxon>Spiralia</taxon>
        <taxon>Lophotrochozoa</taxon>
        <taxon>Mollusca</taxon>
        <taxon>Gastropoda</taxon>
        <taxon>Heterobranchia</taxon>
        <taxon>Euthyneura</taxon>
        <taxon>Panpulmonata</taxon>
        <taxon>Hygrophila</taxon>
        <taxon>Lymnaeoidea</taxon>
        <taxon>Planorbidae</taxon>
        <taxon>Biomphalaria</taxon>
    </lineage>
</organism>
<dbReference type="InterPro" id="IPR009050">
    <property type="entry name" value="Globin-like_sf"/>
</dbReference>
<dbReference type="GO" id="GO:0019825">
    <property type="term" value="F:oxygen binding"/>
    <property type="evidence" value="ECO:0007669"/>
    <property type="project" value="InterPro"/>
</dbReference>
<gene>
    <name evidence="1" type="primary">106051180</name>
</gene>
<dbReference type="Proteomes" id="UP000076420">
    <property type="component" value="Unassembled WGS sequence"/>
</dbReference>
<dbReference type="VEuPathDB" id="VectorBase:BGLAX_043437"/>
<dbReference type="EnsemblMetazoa" id="BGLB033395-RA">
    <property type="protein sequence ID" value="BGLB033395-PA"/>
    <property type="gene ID" value="BGLB033395"/>
</dbReference>
<dbReference type="RefSeq" id="XP_013061778.2">
    <property type="nucleotide sequence ID" value="XM_013206324.2"/>
</dbReference>
<dbReference type="SUPFAM" id="SSF46458">
    <property type="entry name" value="Globin-like"/>
    <property type="match status" value="1"/>
</dbReference>
<sequence>MESGKLGLSFTDDINCLTQSYTDIRRLAAENAARRLQTLMAKHCPQEVSKGRPSKLDENCVKRVTLIWNYVVKYQDVLAAKISTRFKCENPKRHNEVINAVRLNKSQTDSMKKIYKSQEGAQNGRCLIGHISDILGNLRSAKGLKKSLKSKIRMLVAAGYSKDNVMRKSHSLTYFLAEYLPSHWSAQIEQAWTTMLTYILQLGSKLWDKIDKDSSGKKTKNSLPLADIKTGLGRKKLPFR</sequence>